<dbReference type="SUPFAM" id="SSF53474">
    <property type="entry name" value="alpha/beta-Hydrolases"/>
    <property type="match status" value="1"/>
</dbReference>
<comment type="caution">
    <text evidence="3">The sequence shown here is derived from an EMBL/GenBank/DDBJ whole genome shotgun (WGS) entry which is preliminary data.</text>
</comment>
<dbReference type="Gene3D" id="3.40.50.1820">
    <property type="entry name" value="alpha/beta hydrolase"/>
    <property type="match status" value="1"/>
</dbReference>
<feature type="compositionally biased region" description="Polar residues" evidence="1">
    <location>
        <begin position="205"/>
        <end position="215"/>
    </location>
</feature>
<protein>
    <submittedName>
        <fullName evidence="3">Alpha/beta fold hydrolase</fullName>
    </submittedName>
</protein>
<name>A0ABW2AHE2_9MICO</name>
<keyword evidence="3" id="KW-0378">Hydrolase</keyword>
<organism evidence="3 4">
    <name type="scientific">Flexivirga alba</name>
    <dbReference type="NCBI Taxonomy" id="702742"/>
    <lineage>
        <taxon>Bacteria</taxon>
        <taxon>Bacillati</taxon>
        <taxon>Actinomycetota</taxon>
        <taxon>Actinomycetes</taxon>
        <taxon>Micrococcales</taxon>
        <taxon>Dermacoccaceae</taxon>
        <taxon>Flexivirga</taxon>
    </lineage>
</organism>
<feature type="domain" description="AB hydrolase-1" evidence="2">
    <location>
        <begin position="21"/>
        <end position="196"/>
    </location>
</feature>
<dbReference type="PANTHER" id="PTHR43798">
    <property type="entry name" value="MONOACYLGLYCEROL LIPASE"/>
    <property type="match status" value="1"/>
</dbReference>
<dbReference type="Pfam" id="PF12697">
    <property type="entry name" value="Abhydrolase_6"/>
    <property type="match status" value="1"/>
</dbReference>
<dbReference type="RefSeq" id="WP_382402030.1">
    <property type="nucleotide sequence ID" value="NZ_JBHSWH010000001.1"/>
</dbReference>
<accession>A0ABW2AHE2</accession>
<dbReference type="InterPro" id="IPR029058">
    <property type="entry name" value="AB_hydrolase_fold"/>
</dbReference>
<keyword evidence="4" id="KW-1185">Reference proteome</keyword>
<evidence type="ECO:0000256" key="1">
    <source>
        <dbReference type="SAM" id="MobiDB-lite"/>
    </source>
</evidence>
<evidence type="ECO:0000259" key="2">
    <source>
        <dbReference type="Pfam" id="PF12697"/>
    </source>
</evidence>
<evidence type="ECO:0000313" key="3">
    <source>
        <dbReference type="EMBL" id="MFC6706202.1"/>
    </source>
</evidence>
<dbReference type="Proteomes" id="UP001596298">
    <property type="component" value="Unassembled WGS sequence"/>
</dbReference>
<dbReference type="InterPro" id="IPR050266">
    <property type="entry name" value="AB_hydrolase_sf"/>
</dbReference>
<dbReference type="InterPro" id="IPR000073">
    <property type="entry name" value="AB_hydrolase_1"/>
</dbReference>
<gene>
    <name evidence="3" type="ORF">ACFQDH_13270</name>
</gene>
<sequence length="230" mass="24905">MECRIDDVVIQYAEYGEGVPLVALHGVGVDHRELEAALEPMLADSGCRQIYPDLPAMGESTADGLASNNDVVAVLAKFLESVADKPVLLLGHSYGAYLARGIAALRPELVAGLALVCPLSESVGQLPPRRWSSRTTRHTTSWGLSSRRASTNTSSCALRRWRAASVTMSHPGWRSSTSAHSPTSSPSGRSTWGAIPSPDRPWSQPDYTTRQSDSTMPCDCSRSTPARRWR</sequence>
<dbReference type="PANTHER" id="PTHR43798:SF6">
    <property type="entry name" value="HYDROLASE, PUTATIVE (AFU_ORTHOLOGUE AFUA_4G13070)-RELATED"/>
    <property type="match status" value="1"/>
</dbReference>
<dbReference type="EMBL" id="JBHSWH010000001">
    <property type="protein sequence ID" value="MFC6706202.1"/>
    <property type="molecule type" value="Genomic_DNA"/>
</dbReference>
<feature type="region of interest" description="Disordered" evidence="1">
    <location>
        <begin position="125"/>
        <end position="148"/>
    </location>
</feature>
<dbReference type="GO" id="GO:0016787">
    <property type="term" value="F:hydrolase activity"/>
    <property type="evidence" value="ECO:0007669"/>
    <property type="project" value="UniProtKB-KW"/>
</dbReference>
<feature type="compositionally biased region" description="Low complexity" evidence="1">
    <location>
        <begin position="173"/>
        <end position="193"/>
    </location>
</feature>
<reference evidence="4" key="1">
    <citation type="journal article" date="2019" name="Int. J. Syst. Evol. Microbiol.">
        <title>The Global Catalogue of Microorganisms (GCM) 10K type strain sequencing project: providing services to taxonomists for standard genome sequencing and annotation.</title>
        <authorList>
            <consortium name="The Broad Institute Genomics Platform"/>
            <consortium name="The Broad Institute Genome Sequencing Center for Infectious Disease"/>
            <person name="Wu L."/>
            <person name="Ma J."/>
        </authorList>
    </citation>
    <scope>NUCLEOTIDE SEQUENCE [LARGE SCALE GENOMIC DNA]</scope>
    <source>
        <strain evidence="4">CCUG 58127</strain>
    </source>
</reference>
<proteinExistence type="predicted"/>
<evidence type="ECO:0000313" key="4">
    <source>
        <dbReference type="Proteomes" id="UP001596298"/>
    </source>
</evidence>
<feature type="region of interest" description="Disordered" evidence="1">
    <location>
        <begin position="169"/>
        <end position="230"/>
    </location>
</feature>